<keyword evidence="2" id="KW-1185">Reference proteome</keyword>
<dbReference type="OrthoDB" id="9970237at2759"/>
<dbReference type="Pfam" id="PF15031">
    <property type="entry name" value="DUF4528"/>
    <property type="match status" value="1"/>
</dbReference>
<evidence type="ECO:0000313" key="1">
    <source>
        <dbReference type="EMBL" id="PNF36448.1"/>
    </source>
</evidence>
<accession>A0A2J7R6I9</accession>
<gene>
    <name evidence="1" type="ORF">B7P43_G15865</name>
</gene>
<evidence type="ECO:0000313" key="2">
    <source>
        <dbReference type="Proteomes" id="UP000235965"/>
    </source>
</evidence>
<dbReference type="EMBL" id="NEVH01006756">
    <property type="protein sequence ID" value="PNF36448.1"/>
    <property type="molecule type" value="Genomic_DNA"/>
</dbReference>
<dbReference type="PANTHER" id="PTHR34651:SF1">
    <property type="entry name" value="SIMILAR TO ENSANGP00000021391"/>
    <property type="match status" value="1"/>
</dbReference>
<dbReference type="AlphaFoldDB" id="A0A2J7R6I9"/>
<dbReference type="Proteomes" id="UP000235965">
    <property type="component" value="Unassembled WGS sequence"/>
</dbReference>
<organism evidence="1 2">
    <name type="scientific">Cryptotermes secundus</name>
    <dbReference type="NCBI Taxonomy" id="105785"/>
    <lineage>
        <taxon>Eukaryota</taxon>
        <taxon>Metazoa</taxon>
        <taxon>Ecdysozoa</taxon>
        <taxon>Arthropoda</taxon>
        <taxon>Hexapoda</taxon>
        <taxon>Insecta</taxon>
        <taxon>Pterygota</taxon>
        <taxon>Neoptera</taxon>
        <taxon>Polyneoptera</taxon>
        <taxon>Dictyoptera</taxon>
        <taxon>Blattodea</taxon>
        <taxon>Blattoidea</taxon>
        <taxon>Termitoidae</taxon>
        <taxon>Kalotermitidae</taxon>
        <taxon>Cryptotermitinae</taxon>
        <taxon>Cryptotermes</taxon>
    </lineage>
</organism>
<protein>
    <submittedName>
        <fullName evidence="1">Uncharacterized protein C15orf61</fullName>
    </submittedName>
</protein>
<dbReference type="InterPro" id="IPR029245">
    <property type="entry name" value="DUF4528"/>
</dbReference>
<dbReference type="PANTHER" id="PTHR34651">
    <property type="entry name" value="SIMILAR TO ENSANGP00000021391"/>
    <property type="match status" value="1"/>
</dbReference>
<name>A0A2J7R6I9_9NEOP</name>
<comment type="caution">
    <text evidence="1">The sequence shown here is derived from an EMBL/GenBank/DDBJ whole genome shotgun (WGS) entry which is preliminary data.</text>
</comment>
<reference evidence="1 2" key="1">
    <citation type="submission" date="2017-12" db="EMBL/GenBank/DDBJ databases">
        <title>Hemimetabolous genomes reveal molecular basis of termite eusociality.</title>
        <authorList>
            <person name="Harrison M.C."/>
            <person name="Jongepier E."/>
            <person name="Robertson H.M."/>
            <person name="Arning N."/>
            <person name="Bitard-Feildel T."/>
            <person name="Chao H."/>
            <person name="Childers C.P."/>
            <person name="Dinh H."/>
            <person name="Doddapaneni H."/>
            <person name="Dugan S."/>
            <person name="Gowin J."/>
            <person name="Greiner C."/>
            <person name="Han Y."/>
            <person name="Hu H."/>
            <person name="Hughes D.S.T."/>
            <person name="Huylmans A.-K."/>
            <person name="Kemena C."/>
            <person name="Kremer L.P.M."/>
            <person name="Lee S.L."/>
            <person name="Lopez-Ezquerra A."/>
            <person name="Mallet L."/>
            <person name="Monroy-Kuhn J.M."/>
            <person name="Moser A."/>
            <person name="Murali S.C."/>
            <person name="Muzny D.M."/>
            <person name="Otani S."/>
            <person name="Piulachs M.-D."/>
            <person name="Poelchau M."/>
            <person name="Qu J."/>
            <person name="Schaub F."/>
            <person name="Wada-Katsumata A."/>
            <person name="Worley K.C."/>
            <person name="Xie Q."/>
            <person name="Ylla G."/>
            <person name="Poulsen M."/>
            <person name="Gibbs R.A."/>
            <person name="Schal C."/>
            <person name="Richards S."/>
            <person name="Belles X."/>
            <person name="Korb J."/>
            <person name="Bornberg-Bauer E."/>
        </authorList>
    </citation>
    <scope>NUCLEOTIDE SEQUENCE [LARGE SCALE GENOMIC DNA]</scope>
    <source>
        <tissue evidence="1">Whole body</tissue>
    </source>
</reference>
<proteinExistence type="predicted"/>
<dbReference type="FunCoup" id="A0A2J7R6I9">
    <property type="interactions" value="52"/>
</dbReference>
<dbReference type="InParanoid" id="A0A2J7R6I9"/>
<sequence>MKSRELWLMSTKQFMSHKCGRPTSSQVLTSYLKQCNEPPWTSYFVKYSSVLDDQRGWSHFNWPVSSTNYHILRTGCYPYIKYHCSRRPHQDLTLDDRFFRFIKLINLGIPCLAYGVAATMLIQHKELVQTPCGDVFVYFLYKEDKGSKY</sequence>